<dbReference type="InterPro" id="IPR050268">
    <property type="entry name" value="NADH-dep_flavin_reductase"/>
</dbReference>
<dbReference type="SMART" id="SM00903">
    <property type="entry name" value="Flavin_Reduct"/>
    <property type="match status" value="1"/>
</dbReference>
<evidence type="ECO:0000259" key="2">
    <source>
        <dbReference type="SMART" id="SM00903"/>
    </source>
</evidence>
<evidence type="ECO:0000313" key="3">
    <source>
        <dbReference type="EMBL" id="MBR1135161.1"/>
    </source>
</evidence>
<organism evidence="3 4">
    <name type="scientific">Bradyrhizobium denitrificans</name>
    <dbReference type="NCBI Taxonomy" id="2734912"/>
    <lineage>
        <taxon>Bacteria</taxon>
        <taxon>Pseudomonadati</taxon>
        <taxon>Pseudomonadota</taxon>
        <taxon>Alphaproteobacteria</taxon>
        <taxon>Hyphomicrobiales</taxon>
        <taxon>Nitrobacteraceae</taxon>
        <taxon>Bradyrhizobium</taxon>
    </lineage>
</organism>
<dbReference type="PANTHER" id="PTHR30466">
    <property type="entry name" value="FLAVIN REDUCTASE"/>
    <property type="match status" value="1"/>
</dbReference>
<dbReference type="InterPro" id="IPR002563">
    <property type="entry name" value="Flavin_Rdtase-like_dom"/>
</dbReference>
<dbReference type="InterPro" id="IPR012349">
    <property type="entry name" value="Split_barrel_FMN-bd"/>
</dbReference>
<proteinExistence type="predicted"/>
<name>A0ABS5G1V1_9BRAD</name>
<sequence>MTSPDQVNVLEFRKAMGRFMTGVTIVSTVAPDGTLRGFTANSFTSVSLDPPLVLVCVANASSSTADFVAAPSFGVSILSQHQVDISARFARPGDNKFEGVAWKLSERGSPIIHGAIAWLDCARHEAISAGDHTILIGRVAEFGHENGMPLGYFGGRYVGLGRDIAPKVSRSH</sequence>
<evidence type="ECO:0000256" key="1">
    <source>
        <dbReference type="ARBA" id="ARBA00023002"/>
    </source>
</evidence>
<keyword evidence="4" id="KW-1185">Reference proteome</keyword>
<dbReference type="PANTHER" id="PTHR30466:SF1">
    <property type="entry name" value="FMN REDUCTASE (NADH) RUTF"/>
    <property type="match status" value="1"/>
</dbReference>
<comment type="caution">
    <text evidence="3">The sequence shown here is derived from an EMBL/GenBank/DDBJ whole genome shotgun (WGS) entry which is preliminary data.</text>
</comment>
<evidence type="ECO:0000313" key="4">
    <source>
        <dbReference type="Proteomes" id="UP001314635"/>
    </source>
</evidence>
<feature type="domain" description="Flavin reductase like" evidence="2">
    <location>
        <begin position="16"/>
        <end position="159"/>
    </location>
</feature>
<reference evidence="4" key="1">
    <citation type="journal article" date="2021" name="ISME J.">
        <title>Evolutionary origin and ecological implication of a unique nif island in free-living Bradyrhizobium lineages.</title>
        <authorList>
            <person name="Tao J."/>
        </authorList>
    </citation>
    <scope>NUCLEOTIDE SEQUENCE [LARGE SCALE GENOMIC DNA]</scope>
    <source>
        <strain evidence="4">SZCCT0094</strain>
    </source>
</reference>
<dbReference type="RefSeq" id="WP_172236229.1">
    <property type="nucleotide sequence ID" value="NZ_JABFDP010000007.1"/>
</dbReference>
<gene>
    <name evidence="3" type="ORF">JQ619_05225</name>
</gene>
<dbReference type="Proteomes" id="UP001314635">
    <property type="component" value="Unassembled WGS sequence"/>
</dbReference>
<keyword evidence="1" id="KW-0560">Oxidoreductase</keyword>
<dbReference type="Pfam" id="PF01613">
    <property type="entry name" value="Flavin_Reduct"/>
    <property type="match status" value="1"/>
</dbReference>
<protein>
    <submittedName>
        <fullName evidence="3">Flavin reductase family protein</fullName>
    </submittedName>
</protein>
<dbReference type="SUPFAM" id="SSF50475">
    <property type="entry name" value="FMN-binding split barrel"/>
    <property type="match status" value="1"/>
</dbReference>
<accession>A0ABS5G1V1</accession>
<dbReference type="EMBL" id="JAFCLK010000004">
    <property type="protein sequence ID" value="MBR1135161.1"/>
    <property type="molecule type" value="Genomic_DNA"/>
</dbReference>
<dbReference type="Gene3D" id="2.30.110.10">
    <property type="entry name" value="Electron Transport, Fmn-binding Protein, Chain A"/>
    <property type="match status" value="1"/>
</dbReference>